<dbReference type="InterPro" id="IPR026960">
    <property type="entry name" value="RVT-Znf"/>
</dbReference>
<dbReference type="PANTHER" id="PTHR31635">
    <property type="entry name" value="REVERSE TRANSCRIPTASE DOMAIN-CONTAINING PROTEIN-RELATED"/>
    <property type="match status" value="1"/>
</dbReference>
<comment type="caution">
    <text evidence="4">The sequence shown here is derived from an EMBL/GenBank/DDBJ whole genome shotgun (WGS) entry which is preliminary data.</text>
</comment>
<dbReference type="Pfam" id="PF03372">
    <property type="entry name" value="Exo_endo_phos"/>
    <property type="match status" value="1"/>
</dbReference>
<dbReference type="SMART" id="SM00360">
    <property type="entry name" value="RRM"/>
    <property type="match status" value="1"/>
</dbReference>
<feature type="compositionally biased region" description="Basic and acidic residues" evidence="2">
    <location>
        <begin position="177"/>
        <end position="192"/>
    </location>
</feature>
<dbReference type="PANTHER" id="PTHR31635:SF196">
    <property type="entry name" value="REVERSE TRANSCRIPTASE DOMAIN-CONTAINING PROTEIN-RELATED"/>
    <property type="match status" value="1"/>
</dbReference>
<dbReference type="InterPro" id="IPR012677">
    <property type="entry name" value="Nucleotide-bd_a/b_plait_sf"/>
</dbReference>
<evidence type="ECO:0000256" key="1">
    <source>
        <dbReference type="PROSITE-ProRule" id="PRU00176"/>
    </source>
</evidence>
<feature type="compositionally biased region" description="Basic and acidic residues" evidence="2">
    <location>
        <begin position="141"/>
        <end position="156"/>
    </location>
</feature>
<dbReference type="InterPro" id="IPR000477">
    <property type="entry name" value="RT_dom"/>
</dbReference>
<dbReference type="GO" id="GO:0003824">
    <property type="term" value="F:catalytic activity"/>
    <property type="evidence" value="ECO:0007669"/>
    <property type="project" value="InterPro"/>
</dbReference>
<dbReference type="EMBL" id="BPVZ01000032">
    <property type="protein sequence ID" value="GKV10568.1"/>
    <property type="molecule type" value="Genomic_DNA"/>
</dbReference>
<dbReference type="CDD" id="cd00590">
    <property type="entry name" value="RRM_SF"/>
    <property type="match status" value="1"/>
</dbReference>
<feature type="domain" description="RRM" evidence="3">
    <location>
        <begin position="66"/>
        <end position="143"/>
    </location>
</feature>
<dbReference type="Pfam" id="PF13966">
    <property type="entry name" value="zf-RVT"/>
    <property type="match status" value="1"/>
</dbReference>
<dbReference type="Proteomes" id="UP001054252">
    <property type="component" value="Unassembled WGS sequence"/>
</dbReference>
<dbReference type="Pfam" id="PF00078">
    <property type="entry name" value="RVT_1"/>
    <property type="match status" value="1"/>
</dbReference>
<evidence type="ECO:0000313" key="4">
    <source>
        <dbReference type="EMBL" id="GKV10568.1"/>
    </source>
</evidence>
<proteinExistence type="predicted"/>
<keyword evidence="1" id="KW-0694">RNA-binding</keyword>
<reference evidence="4 5" key="1">
    <citation type="journal article" date="2021" name="Commun. Biol.">
        <title>The genome of Shorea leprosula (Dipterocarpaceae) highlights the ecological relevance of drought in aseasonal tropical rainforests.</title>
        <authorList>
            <person name="Ng K.K.S."/>
            <person name="Kobayashi M.J."/>
            <person name="Fawcett J.A."/>
            <person name="Hatakeyama M."/>
            <person name="Paape T."/>
            <person name="Ng C.H."/>
            <person name="Ang C.C."/>
            <person name="Tnah L.H."/>
            <person name="Lee C.T."/>
            <person name="Nishiyama T."/>
            <person name="Sese J."/>
            <person name="O'Brien M.J."/>
            <person name="Copetti D."/>
            <person name="Mohd Noor M.I."/>
            <person name="Ong R.C."/>
            <person name="Putra M."/>
            <person name="Sireger I.Z."/>
            <person name="Indrioko S."/>
            <person name="Kosugi Y."/>
            <person name="Izuno A."/>
            <person name="Isagi Y."/>
            <person name="Lee S.L."/>
            <person name="Shimizu K.K."/>
        </authorList>
    </citation>
    <scope>NUCLEOTIDE SEQUENCE [LARGE SCALE GENOMIC DNA]</scope>
    <source>
        <strain evidence="4">214</strain>
    </source>
</reference>
<dbReference type="InterPro" id="IPR036691">
    <property type="entry name" value="Endo/exonu/phosph_ase_sf"/>
</dbReference>
<dbReference type="Gene3D" id="3.60.10.10">
    <property type="entry name" value="Endonuclease/exonuclease/phosphatase"/>
    <property type="match status" value="1"/>
</dbReference>
<evidence type="ECO:0000313" key="5">
    <source>
        <dbReference type="Proteomes" id="UP001054252"/>
    </source>
</evidence>
<dbReference type="SUPFAM" id="SSF56219">
    <property type="entry name" value="DNase I-like"/>
    <property type="match status" value="1"/>
</dbReference>
<sequence>MRERGRERTRASRGHGESLVRLTSQRSVFGRQTDQVQRRRGDGNIRQEGCRQSFGGYDWKIYNQATAFFFTNFPEEWNYEDLWRLFSKYGRIYSIYSPEKRDRFGRRFGFIRFLEVKDKKELERQLDQIWIGHTKLRENIPRFKEEDRNGKKESKPKIGMQNHPDSRPVNNQIQGGSERRWGSRKVEPHRSYADVLRGSRNTRPMAEHRGNPRTKHSEKPNRREWQKKNNDQEWTGFEFNVKEEDYSWLQGCYVGQAHSVEIVPCIQERFYMEGYFACKLKAMGGKLVLLESEDKDELKDLVENASYWLGQWFKEIKPWSPCMVANERFVWIRCTGVPLHSWGPTFFSTLSCIWGKFITLDESTSKKKRFDIARFLICTPVMDSISKKLKVKINGTVKKALWQELKSLVLGTKGNWCLVGDFNAVKSRQERAGGKGSTTKMREFEDFIRDSNLVDLPLCGRRYTWYQVNGASMSKIDRFLLSEDWLLNWSDCKRWGLGRSISDHYPIILKNILVDWGPRLFKWFDAWLDTPGLRDEIKKVWNSTKVSRWKGYCLKEKFKAVKRFLKAWSMNFKEEVDRNIIEYKAAIASLDAKGEQNNLSTKECVERQRNFVDLWKCLKTKEGMLKQKSRKMWIKNGDANTCYFHRCVKSRIRKKEICCLHMDGQLVDDVQILRQKIVEHYTSFFKDEEWKRPTLDSIAFNRLPPDSAAMLADNFTEEEVKKAVWDCGVTKAPSPDGFNFQFIREMWEVLKEDIMGFIQEFHENGKLVRGLNESFIVLIPKKENPLELEDFRPISLIGAMYKILTKILTNRLSRVMQEIIGEQQTAFVKGRQLMDGVVVANEVIHEVRRKRKSSFVFKIDFEKAFDKVSWKFLDYMLERMGFDSKWRGWIQECLSTSRVSILVNGSTTNQFSVSQGLRQGDPLSLFLFLIIAEGLNGIIASTISKKLFAGVSVAGSYAFQVFRGPYWGQPKKIENLATAGGKFQEEVVTMKGEIRIHGRPNYSDKCYVVKPTRWENVCKSKEEGRLRVKNLRTFNLALMGKWWGRLAKGEGGLWHKVLKAKYGREGVNWTRWMKENSELGSLWWRDVCRLNEIRGSNIGWLERGFELDVGEGKEMLFWKENWVGIGELANLFPRLFLLSTGKENVISQMGKWKNREWTWNLKWRHALREEETIQLQNMISRLNTKSLTKGRRDVWHWKHDQNGIYSASSGYQTLSRSFSSTRGVIFNKIWNPHIPTKVSAFSWLVTQDRIPSKVNLWMRGVLRDVSMIMCKMCEEGDESTRHLFLHCHIANILWGRCCCWWGVEGVLAESCSKAFVQHEGWFKDKRLREGWEVIWFAVIWTIWLARNGKIFNNETVDTDQLFQLIQARSFIWLKERKRGHKFSLSDWLQGPRSSMRNG</sequence>
<feature type="compositionally biased region" description="Basic and acidic residues" evidence="2">
    <location>
        <begin position="205"/>
        <end position="229"/>
    </location>
</feature>
<feature type="region of interest" description="Disordered" evidence="2">
    <location>
        <begin position="141"/>
        <end position="229"/>
    </location>
</feature>
<dbReference type="InterPro" id="IPR035979">
    <property type="entry name" value="RBD_domain_sf"/>
</dbReference>
<dbReference type="Pfam" id="PF00076">
    <property type="entry name" value="RRM_1"/>
    <property type="match status" value="1"/>
</dbReference>
<gene>
    <name evidence="4" type="ORF">SLEP1_g21912</name>
</gene>
<evidence type="ECO:0000259" key="3">
    <source>
        <dbReference type="PROSITE" id="PS50102"/>
    </source>
</evidence>
<name>A0AAV5J7I8_9ROSI</name>
<dbReference type="InterPro" id="IPR000504">
    <property type="entry name" value="RRM_dom"/>
</dbReference>
<dbReference type="CDD" id="cd01650">
    <property type="entry name" value="RT_nLTR_like"/>
    <property type="match status" value="1"/>
</dbReference>
<dbReference type="PROSITE" id="PS50102">
    <property type="entry name" value="RRM"/>
    <property type="match status" value="1"/>
</dbReference>
<dbReference type="InterPro" id="IPR005135">
    <property type="entry name" value="Endo/exonuclease/phosphatase"/>
</dbReference>
<organism evidence="4 5">
    <name type="scientific">Rubroshorea leprosula</name>
    <dbReference type="NCBI Taxonomy" id="152421"/>
    <lineage>
        <taxon>Eukaryota</taxon>
        <taxon>Viridiplantae</taxon>
        <taxon>Streptophyta</taxon>
        <taxon>Embryophyta</taxon>
        <taxon>Tracheophyta</taxon>
        <taxon>Spermatophyta</taxon>
        <taxon>Magnoliopsida</taxon>
        <taxon>eudicotyledons</taxon>
        <taxon>Gunneridae</taxon>
        <taxon>Pentapetalae</taxon>
        <taxon>rosids</taxon>
        <taxon>malvids</taxon>
        <taxon>Malvales</taxon>
        <taxon>Dipterocarpaceae</taxon>
        <taxon>Rubroshorea</taxon>
    </lineage>
</organism>
<dbReference type="SUPFAM" id="SSF54928">
    <property type="entry name" value="RNA-binding domain, RBD"/>
    <property type="match status" value="1"/>
</dbReference>
<accession>A0AAV5J7I8</accession>
<evidence type="ECO:0000256" key="2">
    <source>
        <dbReference type="SAM" id="MobiDB-lite"/>
    </source>
</evidence>
<protein>
    <recommendedName>
        <fullName evidence="3">RRM domain-containing protein</fullName>
    </recommendedName>
</protein>
<dbReference type="Gene3D" id="3.30.70.330">
    <property type="match status" value="1"/>
</dbReference>
<keyword evidence="5" id="KW-1185">Reference proteome</keyword>
<dbReference type="GO" id="GO:0003723">
    <property type="term" value="F:RNA binding"/>
    <property type="evidence" value="ECO:0007669"/>
    <property type="project" value="UniProtKB-UniRule"/>
</dbReference>